<dbReference type="Proteomes" id="UP001597380">
    <property type="component" value="Unassembled WGS sequence"/>
</dbReference>
<protein>
    <submittedName>
        <fullName evidence="3">Uncharacterized protein</fullName>
    </submittedName>
</protein>
<organism evidence="3 4">
    <name type="scientific">Corallincola platygyrae</name>
    <dbReference type="NCBI Taxonomy" id="1193278"/>
    <lineage>
        <taxon>Bacteria</taxon>
        <taxon>Pseudomonadati</taxon>
        <taxon>Pseudomonadota</taxon>
        <taxon>Gammaproteobacteria</taxon>
        <taxon>Alteromonadales</taxon>
        <taxon>Psychromonadaceae</taxon>
        <taxon>Corallincola</taxon>
    </lineage>
</organism>
<feature type="chain" id="PRO_5047305656" evidence="2">
    <location>
        <begin position="28"/>
        <end position="151"/>
    </location>
</feature>
<dbReference type="RefSeq" id="WP_345342351.1">
    <property type="nucleotide sequence ID" value="NZ_BAABLI010000034.1"/>
</dbReference>
<feature type="compositionally biased region" description="Basic and acidic residues" evidence="1">
    <location>
        <begin position="71"/>
        <end position="85"/>
    </location>
</feature>
<proteinExistence type="predicted"/>
<dbReference type="EMBL" id="JBHUHT010000031">
    <property type="protein sequence ID" value="MFD2098054.1"/>
    <property type="molecule type" value="Genomic_DNA"/>
</dbReference>
<feature type="signal peptide" evidence="2">
    <location>
        <begin position="1"/>
        <end position="27"/>
    </location>
</feature>
<gene>
    <name evidence="3" type="ORF">ACFSJ3_18920</name>
</gene>
<keyword evidence="4" id="KW-1185">Reference proteome</keyword>
<feature type="region of interest" description="Disordered" evidence="1">
    <location>
        <begin position="54"/>
        <end position="151"/>
    </location>
</feature>
<keyword evidence="2" id="KW-0732">Signal</keyword>
<evidence type="ECO:0000256" key="1">
    <source>
        <dbReference type="SAM" id="MobiDB-lite"/>
    </source>
</evidence>
<reference evidence="4" key="1">
    <citation type="journal article" date="2019" name="Int. J. Syst. Evol. Microbiol.">
        <title>The Global Catalogue of Microorganisms (GCM) 10K type strain sequencing project: providing services to taxonomists for standard genome sequencing and annotation.</title>
        <authorList>
            <consortium name="The Broad Institute Genomics Platform"/>
            <consortium name="The Broad Institute Genome Sequencing Center for Infectious Disease"/>
            <person name="Wu L."/>
            <person name="Ma J."/>
        </authorList>
    </citation>
    <scope>NUCLEOTIDE SEQUENCE [LARGE SCALE GENOMIC DNA]</scope>
    <source>
        <strain evidence="4">CGMCC 1.10992</strain>
    </source>
</reference>
<accession>A0ABW4XT74</accession>
<evidence type="ECO:0000256" key="2">
    <source>
        <dbReference type="SAM" id="SignalP"/>
    </source>
</evidence>
<evidence type="ECO:0000313" key="3">
    <source>
        <dbReference type="EMBL" id="MFD2098054.1"/>
    </source>
</evidence>
<evidence type="ECO:0000313" key="4">
    <source>
        <dbReference type="Proteomes" id="UP001597380"/>
    </source>
</evidence>
<sequence length="151" mass="16727">MIQRTAHRFFGLVIVFAMMLMAGGVCAKNAKSSIYSPRAPEYVKPFSAKPMNERILPSADRGYQPVAPYAEGRDGRVSLPPRRDLPPSSWQLFKEKDDPLLAEQPKPALPASGVNSPSKGKKDYSPRYPCADGFEYNPNSQHCEVKPSSDK</sequence>
<name>A0ABW4XT74_9GAMM</name>
<comment type="caution">
    <text evidence="3">The sequence shown here is derived from an EMBL/GenBank/DDBJ whole genome shotgun (WGS) entry which is preliminary data.</text>
</comment>